<name>A0AAV7L8W7_PLEWA</name>
<comment type="caution">
    <text evidence="2">The sequence shown here is derived from an EMBL/GenBank/DDBJ whole genome shotgun (WGS) entry which is preliminary data.</text>
</comment>
<proteinExistence type="predicted"/>
<gene>
    <name evidence="2" type="ORF">NDU88_001131</name>
</gene>
<accession>A0AAV7L8W7</accession>
<keyword evidence="3" id="KW-1185">Reference proteome</keyword>
<dbReference type="Proteomes" id="UP001066276">
    <property type="component" value="Chromosome 11"/>
</dbReference>
<evidence type="ECO:0000313" key="3">
    <source>
        <dbReference type="Proteomes" id="UP001066276"/>
    </source>
</evidence>
<dbReference type="AlphaFoldDB" id="A0AAV7L8W7"/>
<organism evidence="2 3">
    <name type="scientific">Pleurodeles waltl</name>
    <name type="common">Iberian ribbed newt</name>
    <dbReference type="NCBI Taxonomy" id="8319"/>
    <lineage>
        <taxon>Eukaryota</taxon>
        <taxon>Metazoa</taxon>
        <taxon>Chordata</taxon>
        <taxon>Craniata</taxon>
        <taxon>Vertebrata</taxon>
        <taxon>Euteleostomi</taxon>
        <taxon>Amphibia</taxon>
        <taxon>Batrachia</taxon>
        <taxon>Caudata</taxon>
        <taxon>Salamandroidea</taxon>
        <taxon>Salamandridae</taxon>
        <taxon>Pleurodelinae</taxon>
        <taxon>Pleurodeles</taxon>
    </lineage>
</organism>
<dbReference type="EMBL" id="JANPWB010000015">
    <property type="protein sequence ID" value="KAJ1087972.1"/>
    <property type="molecule type" value="Genomic_DNA"/>
</dbReference>
<evidence type="ECO:0000313" key="2">
    <source>
        <dbReference type="EMBL" id="KAJ1087972.1"/>
    </source>
</evidence>
<feature type="region of interest" description="Disordered" evidence="1">
    <location>
        <begin position="42"/>
        <end position="72"/>
    </location>
</feature>
<reference evidence="2" key="1">
    <citation type="journal article" date="2022" name="bioRxiv">
        <title>Sequencing and chromosome-scale assembly of the giantPleurodeles waltlgenome.</title>
        <authorList>
            <person name="Brown T."/>
            <person name="Elewa A."/>
            <person name="Iarovenko S."/>
            <person name="Subramanian E."/>
            <person name="Araus A.J."/>
            <person name="Petzold A."/>
            <person name="Susuki M."/>
            <person name="Suzuki K.-i.T."/>
            <person name="Hayashi T."/>
            <person name="Toyoda A."/>
            <person name="Oliveira C."/>
            <person name="Osipova E."/>
            <person name="Leigh N.D."/>
            <person name="Simon A."/>
            <person name="Yun M.H."/>
        </authorList>
    </citation>
    <scope>NUCLEOTIDE SEQUENCE</scope>
    <source>
        <strain evidence="2">20211129_DDA</strain>
        <tissue evidence="2">Liver</tissue>
    </source>
</reference>
<protein>
    <submittedName>
        <fullName evidence="2">Uncharacterized protein</fullName>
    </submittedName>
</protein>
<evidence type="ECO:0000256" key="1">
    <source>
        <dbReference type="SAM" id="MobiDB-lite"/>
    </source>
</evidence>
<sequence>MRMVRGLNFSTGKRHSVISSFLWRRVHSTSYGVLVMSRLRGQKDGAGDSSAQVSNVQGRAPTRSRMGWHGAPRVEDDELRAVELGRGRSSEVDEG</sequence>